<proteinExistence type="predicted"/>
<gene>
    <name evidence="1" type="ORF">JAN5088_00873</name>
</gene>
<accession>A0A0M6XPJ4</accession>
<dbReference type="PANTHER" id="PTHR12910:SF2">
    <property type="entry name" value="NADH DEHYDROGENASE [UBIQUINONE] 1 ALPHA SUBCOMPLEX SUBUNIT 12"/>
    <property type="match status" value="1"/>
</dbReference>
<dbReference type="NCBIfam" id="NF006040">
    <property type="entry name" value="PRK08183.1"/>
    <property type="match status" value="1"/>
</dbReference>
<reference evidence="1 2" key="1">
    <citation type="submission" date="2015-07" db="EMBL/GenBank/DDBJ databases">
        <authorList>
            <person name="Noorani M."/>
        </authorList>
    </citation>
    <scope>NUCLEOTIDE SEQUENCE [LARGE SCALE GENOMIC DNA]</scope>
    <source>
        <strain evidence="1 2">CECT 5088</strain>
    </source>
</reference>
<dbReference type="Proteomes" id="UP000048908">
    <property type="component" value="Unassembled WGS sequence"/>
</dbReference>
<sequence length="125" mass="14867">MAGFLTRMFGWWNGQSYGTALWTRRKGNKVGEDELGNVYYRNAYDSRRWVWYVGDNDASRVPPEWHGWLHHTFALPPTRDPLVRQVWEKPYQPNMTGTEEAFFRKGSLRRADVKPARDYEAWKPE</sequence>
<dbReference type="GO" id="GO:0045271">
    <property type="term" value="C:respiratory chain complex I"/>
    <property type="evidence" value="ECO:0007669"/>
    <property type="project" value="InterPro"/>
</dbReference>
<keyword evidence="2" id="KW-1185">Reference proteome</keyword>
<name>A0A0M6XPJ4_9RHOB</name>
<dbReference type="PANTHER" id="PTHR12910">
    <property type="entry name" value="NADH-UBIQUINONE OXIDOREDUCTASE SUBUNIT B17.2"/>
    <property type="match status" value="1"/>
</dbReference>
<protein>
    <submittedName>
        <fullName evidence="1">NADH dehydrogenase</fullName>
    </submittedName>
</protein>
<dbReference type="Pfam" id="PF05071">
    <property type="entry name" value="NDUFA12"/>
    <property type="match status" value="1"/>
</dbReference>
<evidence type="ECO:0000313" key="2">
    <source>
        <dbReference type="Proteomes" id="UP000048908"/>
    </source>
</evidence>
<organism evidence="1 2">
    <name type="scientific">Jannaschia rubra</name>
    <dbReference type="NCBI Taxonomy" id="282197"/>
    <lineage>
        <taxon>Bacteria</taxon>
        <taxon>Pseudomonadati</taxon>
        <taxon>Pseudomonadota</taxon>
        <taxon>Alphaproteobacteria</taxon>
        <taxon>Rhodobacterales</taxon>
        <taxon>Roseobacteraceae</taxon>
        <taxon>Jannaschia</taxon>
    </lineage>
</organism>
<dbReference type="OrthoDB" id="9795340at2"/>
<dbReference type="STRING" id="282197.SAMN04488517_104121"/>
<dbReference type="InterPro" id="IPR007763">
    <property type="entry name" value="NDUFA12"/>
</dbReference>
<dbReference type="GO" id="GO:0006979">
    <property type="term" value="P:response to oxidative stress"/>
    <property type="evidence" value="ECO:0007669"/>
    <property type="project" value="TreeGrafter"/>
</dbReference>
<dbReference type="AlphaFoldDB" id="A0A0M6XPJ4"/>
<dbReference type="RefSeq" id="WP_055681560.1">
    <property type="nucleotide sequence ID" value="NZ_CXPG01000012.1"/>
</dbReference>
<dbReference type="EMBL" id="CXPG01000012">
    <property type="protein sequence ID" value="CTQ32111.1"/>
    <property type="molecule type" value="Genomic_DNA"/>
</dbReference>
<evidence type="ECO:0000313" key="1">
    <source>
        <dbReference type="EMBL" id="CTQ32111.1"/>
    </source>
</evidence>